<evidence type="ECO:0000313" key="1">
    <source>
        <dbReference type="EMBL" id="CEK56009.1"/>
    </source>
</evidence>
<dbReference type="AlphaFoldDB" id="A0A0B6YIP7"/>
<sequence length="54" mass="6242">MTSWEYVKLDGKGLNKQFANRRNRADLRVQGRRSLPSKRVALTLSKEVQKAPKD</sequence>
<name>A0A0B6YIP7_9EUPU</name>
<accession>A0A0B6YIP7</accession>
<protein>
    <submittedName>
        <fullName evidence="1">Uncharacterized protein</fullName>
    </submittedName>
</protein>
<proteinExistence type="predicted"/>
<organism evidence="1">
    <name type="scientific">Arion vulgaris</name>
    <dbReference type="NCBI Taxonomy" id="1028688"/>
    <lineage>
        <taxon>Eukaryota</taxon>
        <taxon>Metazoa</taxon>
        <taxon>Spiralia</taxon>
        <taxon>Lophotrochozoa</taxon>
        <taxon>Mollusca</taxon>
        <taxon>Gastropoda</taxon>
        <taxon>Heterobranchia</taxon>
        <taxon>Euthyneura</taxon>
        <taxon>Panpulmonata</taxon>
        <taxon>Eupulmonata</taxon>
        <taxon>Stylommatophora</taxon>
        <taxon>Helicina</taxon>
        <taxon>Arionoidea</taxon>
        <taxon>Arionidae</taxon>
        <taxon>Arion</taxon>
    </lineage>
</organism>
<reference evidence="1" key="1">
    <citation type="submission" date="2014-12" db="EMBL/GenBank/DDBJ databases">
        <title>Insight into the proteome of Arion vulgaris.</title>
        <authorList>
            <person name="Aradska J."/>
            <person name="Bulat T."/>
            <person name="Smidak R."/>
            <person name="Sarate P."/>
            <person name="Gangsoo J."/>
            <person name="Sialana F."/>
            <person name="Bilban M."/>
            <person name="Lubec G."/>
        </authorList>
    </citation>
    <scope>NUCLEOTIDE SEQUENCE</scope>
    <source>
        <tissue evidence="1">Skin</tissue>
    </source>
</reference>
<gene>
    <name evidence="1" type="primary">ORF26565</name>
</gene>
<dbReference type="EMBL" id="HACG01009144">
    <property type="protein sequence ID" value="CEK56009.1"/>
    <property type="molecule type" value="Transcribed_RNA"/>
</dbReference>